<evidence type="ECO:0000256" key="4">
    <source>
        <dbReference type="ARBA" id="ARBA00022840"/>
    </source>
</evidence>
<dbReference type="Gene3D" id="3.40.50.300">
    <property type="entry name" value="P-loop containing nucleotide triphosphate hydrolases"/>
    <property type="match status" value="1"/>
</dbReference>
<evidence type="ECO:0000256" key="2">
    <source>
        <dbReference type="ARBA" id="ARBA00022448"/>
    </source>
</evidence>
<evidence type="ECO:0000259" key="5">
    <source>
        <dbReference type="PROSITE" id="PS50893"/>
    </source>
</evidence>
<evidence type="ECO:0000256" key="1">
    <source>
        <dbReference type="ARBA" id="ARBA00005417"/>
    </source>
</evidence>
<accession>A0A450UBN8</accession>
<dbReference type="PROSITE" id="PS00211">
    <property type="entry name" value="ABC_TRANSPORTER_1"/>
    <property type="match status" value="1"/>
</dbReference>
<comment type="similarity">
    <text evidence="1">Belongs to the ABC transporter superfamily.</text>
</comment>
<dbReference type="InterPro" id="IPR017871">
    <property type="entry name" value="ABC_transporter-like_CS"/>
</dbReference>
<dbReference type="SUPFAM" id="SSF52540">
    <property type="entry name" value="P-loop containing nucleoside triphosphate hydrolases"/>
    <property type="match status" value="1"/>
</dbReference>
<dbReference type="PANTHER" id="PTHR42734">
    <property type="entry name" value="METAL TRANSPORT SYSTEM ATP-BINDING PROTEIN TM_0124-RELATED"/>
    <property type="match status" value="1"/>
</dbReference>
<name>A0A450UBN8_9GAMM</name>
<keyword evidence="4" id="KW-0067">ATP-binding</keyword>
<dbReference type="InterPro" id="IPR050153">
    <property type="entry name" value="Metal_Ion_Import_ABC"/>
</dbReference>
<dbReference type="EMBL" id="CAADFF010000016">
    <property type="protein sequence ID" value="VFJ89664.1"/>
    <property type="molecule type" value="Genomic_DNA"/>
</dbReference>
<keyword evidence="2" id="KW-0813">Transport</keyword>
<dbReference type="AlphaFoldDB" id="A0A450UBN8"/>
<organism evidence="6">
    <name type="scientific">Candidatus Kentrum sp. LFY</name>
    <dbReference type="NCBI Taxonomy" id="2126342"/>
    <lineage>
        <taxon>Bacteria</taxon>
        <taxon>Pseudomonadati</taxon>
        <taxon>Pseudomonadota</taxon>
        <taxon>Gammaproteobacteria</taxon>
        <taxon>Candidatus Kentrum</taxon>
    </lineage>
</organism>
<gene>
    <name evidence="6" type="ORF">BECKLFY1418B_GA0070995_101638</name>
</gene>
<protein>
    <submittedName>
        <fullName evidence="6">ABC transporter</fullName>
    </submittedName>
</protein>
<dbReference type="InterPro" id="IPR003593">
    <property type="entry name" value="AAA+_ATPase"/>
</dbReference>
<dbReference type="Pfam" id="PF00005">
    <property type="entry name" value="ABC_tran"/>
    <property type="match status" value="1"/>
</dbReference>
<dbReference type="SMART" id="SM00382">
    <property type="entry name" value="AAA"/>
    <property type="match status" value="1"/>
</dbReference>
<evidence type="ECO:0000313" key="6">
    <source>
        <dbReference type="EMBL" id="VFJ89664.1"/>
    </source>
</evidence>
<sequence>MKEIRNGVVHLGNTRLDIPFLALDSPCSYITGPNGVGKSTLLKVILGLVALDSGEMSADTTARYGYVPQHYRLALFPWLTARDNLLLYKNSDTVIRDLMDTGFNPRDLHKRPPHLSGGQCQRIAVVREISADFNRLVLDEPFSGIDFKALPKLGSLLARAIRRGASVIITSHTTLPEELRSISGFTKIAIERVSDTSAMVVWPRSRS</sequence>
<dbReference type="GO" id="GO:0016887">
    <property type="term" value="F:ATP hydrolysis activity"/>
    <property type="evidence" value="ECO:0007669"/>
    <property type="project" value="InterPro"/>
</dbReference>
<dbReference type="InterPro" id="IPR003439">
    <property type="entry name" value="ABC_transporter-like_ATP-bd"/>
</dbReference>
<proteinExistence type="inferred from homology"/>
<dbReference type="InterPro" id="IPR027417">
    <property type="entry name" value="P-loop_NTPase"/>
</dbReference>
<reference evidence="6" key="1">
    <citation type="submission" date="2019-02" db="EMBL/GenBank/DDBJ databases">
        <authorList>
            <person name="Gruber-Vodicka R. H."/>
            <person name="Seah K. B. B."/>
        </authorList>
    </citation>
    <scope>NUCLEOTIDE SEQUENCE</scope>
    <source>
        <strain evidence="6">BECK_M7</strain>
    </source>
</reference>
<feature type="domain" description="ABC transporter" evidence="5">
    <location>
        <begin position="1"/>
        <end position="202"/>
    </location>
</feature>
<dbReference type="GO" id="GO:0005524">
    <property type="term" value="F:ATP binding"/>
    <property type="evidence" value="ECO:0007669"/>
    <property type="project" value="UniProtKB-KW"/>
</dbReference>
<evidence type="ECO:0000256" key="3">
    <source>
        <dbReference type="ARBA" id="ARBA00022741"/>
    </source>
</evidence>
<dbReference type="PANTHER" id="PTHR42734:SF17">
    <property type="entry name" value="METAL TRANSPORT SYSTEM ATP-BINDING PROTEIN TM_0124-RELATED"/>
    <property type="match status" value="1"/>
</dbReference>
<keyword evidence="3" id="KW-0547">Nucleotide-binding</keyword>
<dbReference type="PROSITE" id="PS50893">
    <property type="entry name" value="ABC_TRANSPORTER_2"/>
    <property type="match status" value="1"/>
</dbReference>